<evidence type="ECO:0000313" key="2">
    <source>
        <dbReference type="Proteomes" id="UP001055879"/>
    </source>
</evidence>
<proteinExistence type="predicted"/>
<keyword evidence="2" id="KW-1185">Reference proteome</keyword>
<organism evidence="1 2">
    <name type="scientific">Arctium lappa</name>
    <name type="common">Greater burdock</name>
    <name type="synonym">Lappa major</name>
    <dbReference type="NCBI Taxonomy" id="4217"/>
    <lineage>
        <taxon>Eukaryota</taxon>
        <taxon>Viridiplantae</taxon>
        <taxon>Streptophyta</taxon>
        <taxon>Embryophyta</taxon>
        <taxon>Tracheophyta</taxon>
        <taxon>Spermatophyta</taxon>
        <taxon>Magnoliopsida</taxon>
        <taxon>eudicotyledons</taxon>
        <taxon>Gunneridae</taxon>
        <taxon>Pentapetalae</taxon>
        <taxon>asterids</taxon>
        <taxon>campanulids</taxon>
        <taxon>Asterales</taxon>
        <taxon>Asteraceae</taxon>
        <taxon>Carduoideae</taxon>
        <taxon>Cardueae</taxon>
        <taxon>Arctiinae</taxon>
        <taxon>Arctium</taxon>
    </lineage>
</organism>
<protein>
    <submittedName>
        <fullName evidence="1">Uncharacterized protein</fullName>
    </submittedName>
</protein>
<gene>
    <name evidence="1" type="ORF">L6452_06524</name>
</gene>
<dbReference type="EMBL" id="CM042048">
    <property type="protein sequence ID" value="KAI3758951.1"/>
    <property type="molecule type" value="Genomic_DNA"/>
</dbReference>
<comment type="caution">
    <text evidence="1">The sequence shown here is derived from an EMBL/GenBank/DDBJ whole genome shotgun (WGS) entry which is preliminary data.</text>
</comment>
<reference evidence="1 2" key="2">
    <citation type="journal article" date="2022" name="Mol. Ecol. Resour.">
        <title>The genomes of chicory, endive, great burdock and yacon provide insights into Asteraceae paleo-polyploidization history and plant inulin production.</title>
        <authorList>
            <person name="Fan W."/>
            <person name="Wang S."/>
            <person name="Wang H."/>
            <person name="Wang A."/>
            <person name="Jiang F."/>
            <person name="Liu H."/>
            <person name="Zhao H."/>
            <person name="Xu D."/>
            <person name="Zhang Y."/>
        </authorList>
    </citation>
    <scope>NUCLEOTIDE SEQUENCE [LARGE SCALE GENOMIC DNA]</scope>
    <source>
        <strain evidence="2">cv. Niubang</strain>
    </source>
</reference>
<dbReference type="Proteomes" id="UP001055879">
    <property type="component" value="Linkage Group LG02"/>
</dbReference>
<reference evidence="2" key="1">
    <citation type="journal article" date="2022" name="Mol. Ecol. Resour.">
        <title>The genomes of chicory, endive, great burdock and yacon provide insights into Asteraceae palaeo-polyploidization history and plant inulin production.</title>
        <authorList>
            <person name="Fan W."/>
            <person name="Wang S."/>
            <person name="Wang H."/>
            <person name="Wang A."/>
            <person name="Jiang F."/>
            <person name="Liu H."/>
            <person name="Zhao H."/>
            <person name="Xu D."/>
            <person name="Zhang Y."/>
        </authorList>
    </citation>
    <scope>NUCLEOTIDE SEQUENCE [LARGE SCALE GENOMIC DNA]</scope>
    <source>
        <strain evidence="2">cv. Niubang</strain>
    </source>
</reference>
<name>A0ACB9EKH0_ARCLA</name>
<sequence length="95" mass="10820">MRKASYLRQVEQPMTEDQLKGLLRKFDTNGDGKLSRKELKVGLKSLDLRFAGLKAWRAIRHADVNKDGVIGEEEINELAKYISKWEVNTSDTLAS</sequence>
<evidence type="ECO:0000313" key="1">
    <source>
        <dbReference type="EMBL" id="KAI3758951.1"/>
    </source>
</evidence>
<accession>A0ACB9EKH0</accession>